<proteinExistence type="predicted"/>
<dbReference type="Proteomes" id="UP000663877">
    <property type="component" value="Unassembled WGS sequence"/>
</dbReference>
<feature type="domain" description="PIPK" evidence="3">
    <location>
        <begin position="80"/>
        <end position="491"/>
    </location>
</feature>
<dbReference type="Pfam" id="PF01504">
    <property type="entry name" value="PIP5K"/>
    <property type="match status" value="1"/>
</dbReference>
<accession>A0A813R0Z9</accession>
<evidence type="ECO:0000259" key="3">
    <source>
        <dbReference type="PROSITE" id="PS51455"/>
    </source>
</evidence>
<keyword evidence="6" id="KW-1185">Reference proteome</keyword>
<gene>
    <name evidence="4" type="ORF">BJG266_LOCUS3868</name>
    <name evidence="5" type="ORF">QVE165_LOCUS9813</name>
</gene>
<evidence type="ECO:0000256" key="1">
    <source>
        <dbReference type="PROSITE-ProRule" id="PRU00781"/>
    </source>
</evidence>
<keyword evidence="1" id="KW-0808">Transferase</keyword>
<dbReference type="EMBL" id="CAJNOM010000045">
    <property type="protein sequence ID" value="CAF0907396.1"/>
    <property type="molecule type" value="Genomic_DNA"/>
</dbReference>
<dbReference type="OrthoDB" id="70770at2759"/>
<dbReference type="InterPro" id="IPR002498">
    <property type="entry name" value="PInositol-4-P-4/5-kinase_core"/>
</dbReference>
<dbReference type="Gene3D" id="3.30.810.10">
    <property type="entry name" value="2-Layer Sandwich"/>
    <property type="match status" value="1"/>
</dbReference>
<comment type="caution">
    <text evidence="4">The sequence shown here is derived from an EMBL/GenBank/DDBJ whole genome shotgun (WGS) entry which is preliminary data.</text>
</comment>
<dbReference type="InterPro" id="IPR027483">
    <property type="entry name" value="PInositol-4-P-4/5-kinase_C_sf"/>
</dbReference>
<dbReference type="EMBL" id="CAJNOI010000009">
    <property type="protein sequence ID" value="CAF0776419.1"/>
    <property type="molecule type" value="Genomic_DNA"/>
</dbReference>
<feature type="compositionally biased region" description="Low complexity" evidence="2">
    <location>
        <begin position="501"/>
        <end position="519"/>
    </location>
</feature>
<dbReference type="Proteomes" id="UP000663832">
    <property type="component" value="Unassembled WGS sequence"/>
</dbReference>
<evidence type="ECO:0000256" key="2">
    <source>
        <dbReference type="SAM" id="MobiDB-lite"/>
    </source>
</evidence>
<evidence type="ECO:0000313" key="6">
    <source>
        <dbReference type="Proteomes" id="UP000663832"/>
    </source>
</evidence>
<dbReference type="GO" id="GO:0046854">
    <property type="term" value="P:phosphatidylinositol phosphate biosynthetic process"/>
    <property type="evidence" value="ECO:0007669"/>
    <property type="project" value="TreeGrafter"/>
</dbReference>
<keyword evidence="1" id="KW-0067">ATP-binding</keyword>
<dbReference type="Gene3D" id="3.30.800.10">
    <property type="entry name" value="Phosphatidylinositol Phosphate Kinase II Beta"/>
    <property type="match status" value="1"/>
</dbReference>
<dbReference type="PANTHER" id="PTHR23086:SF101">
    <property type="entry name" value="LP03320P-RELATED"/>
    <property type="match status" value="1"/>
</dbReference>
<reference evidence="4" key="1">
    <citation type="submission" date="2021-02" db="EMBL/GenBank/DDBJ databases">
        <authorList>
            <person name="Nowell W R."/>
        </authorList>
    </citation>
    <scope>NUCLEOTIDE SEQUENCE</scope>
</reference>
<dbReference type="GO" id="GO:0005524">
    <property type="term" value="F:ATP binding"/>
    <property type="evidence" value="ECO:0007669"/>
    <property type="project" value="UniProtKB-UniRule"/>
</dbReference>
<evidence type="ECO:0000313" key="5">
    <source>
        <dbReference type="EMBL" id="CAF0907396.1"/>
    </source>
</evidence>
<dbReference type="InterPro" id="IPR023610">
    <property type="entry name" value="PInositol-4/5-P-5/4-kinase"/>
</dbReference>
<dbReference type="AlphaFoldDB" id="A0A813R0Z9"/>
<feature type="region of interest" description="Disordered" evidence="2">
    <location>
        <begin position="499"/>
        <end position="528"/>
    </location>
</feature>
<dbReference type="PROSITE" id="PS51455">
    <property type="entry name" value="PIPK"/>
    <property type="match status" value="1"/>
</dbReference>
<keyword evidence="1" id="KW-0418">Kinase</keyword>
<organism evidence="4 7">
    <name type="scientific">Adineta steineri</name>
    <dbReference type="NCBI Taxonomy" id="433720"/>
    <lineage>
        <taxon>Eukaryota</taxon>
        <taxon>Metazoa</taxon>
        <taxon>Spiralia</taxon>
        <taxon>Gnathifera</taxon>
        <taxon>Rotifera</taxon>
        <taxon>Eurotatoria</taxon>
        <taxon>Bdelloidea</taxon>
        <taxon>Adinetida</taxon>
        <taxon>Adinetidae</taxon>
        <taxon>Adineta</taxon>
    </lineage>
</organism>
<sequence>MTNTDNNNTQNMRRAIKDKLTNILDDPRISSTTQSLSNSDGRRQIADRVVGFVKEKSGAIASTVQEHVMSVTDTTGTLAKQKLLQTLFSSGVVQSEHIRQALQIGIGYFLDQQCRNPDNSTVYIQREKFPAIGSKTPSHSIPDFDLEAYGLDTFCTIMSIFGINPNLLKRHICNGQLKEIVNPSSSGSLLYLTSDSTYLIKTVRDYDAKFIQQKFLQEYFQYISQIPDTFIAKLFGVYGYIPYISQQRGITVDSFTLRFAIFSNIIPTNLDIHEKYDLKGSSYKRDANFNERIKSSATFKDNDFREIHPQGLKIPRQIYNHLKRILTSDAEFLERLNIMDYSLLLIIHNMDNQNKPTRTGSLEALMGSLRDTLLIGMREQRLENQNQTNNEPKSSLRLKKPNEALGFVYEEIPTFDVEYAKEFGGIPAINGKGERLLLFIGIIDILQTFDICKVMHRQYQTVENRHVTAERSIVEADFYAKRFKEFLFERVLHPADDEIPSNLSTTTTTNEQTRSSRSSIYPPLGFSE</sequence>
<dbReference type="GO" id="GO:0005886">
    <property type="term" value="C:plasma membrane"/>
    <property type="evidence" value="ECO:0007669"/>
    <property type="project" value="TreeGrafter"/>
</dbReference>
<dbReference type="PANTHER" id="PTHR23086">
    <property type="entry name" value="PHOSPHATIDYLINOSITOL-4-PHOSPHATE 5-KINASE"/>
    <property type="match status" value="1"/>
</dbReference>
<dbReference type="SUPFAM" id="SSF56104">
    <property type="entry name" value="SAICAR synthase-like"/>
    <property type="match status" value="1"/>
</dbReference>
<protein>
    <recommendedName>
        <fullName evidence="3">PIPK domain-containing protein</fullName>
    </recommendedName>
</protein>
<dbReference type="SMART" id="SM00330">
    <property type="entry name" value="PIPKc"/>
    <property type="match status" value="1"/>
</dbReference>
<keyword evidence="1" id="KW-0547">Nucleotide-binding</keyword>
<dbReference type="InterPro" id="IPR027484">
    <property type="entry name" value="PInositol-4-P-5-kinase_N"/>
</dbReference>
<name>A0A813R0Z9_9BILA</name>
<evidence type="ECO:0000313" key="4">
    <source>
        <dbReference type="EMBL" id="CAF0776419.1"/>
    </source>
</evidence>
<dbReference type="GO" id="GO:0016308">
    <property type="term" value="F:1-phosphatidylinositol-4-phosphate 5-kinase activity"/>
    <property type="evidence" value="ECO:0007669"/>
    <property type="project" value="TreeGrafter"/>
</dbReference>
<evidence type="ECO:0000313" key="7">
    <source>
        <dbReference type="Proteomes" id="UP000663877"/>
    </source>
</evidence>